<dbReference type="EMBL" id="VSRR010035089">
    <property type="protein sequence ID" value="MPC72630.1"/>
    <property type="molecule type" value="Genomic_DNA"/>
</dbReference>
<sequence>MVAMVVVETMVAMVVVLVVVVVVVLPGAWLVLPGSLACLQLITDVPIQRLISLPLPRAGGEGVGRTVNGKPCDGELLRRGVHLAAGVAAMSGWGETIPESGGSCNPVIW</sequence>
<organism evidence="2 3">
    <name type="scientific">Portunus trituberculatus</name>
    <name type="common">Swimming crab</name>
    <name type="synonym">Neptunus trituberculatus</name>
    <dbReference type="NCBI Taxonomy" id="210409"/>
    <lineage>
        <taxon>Eukaryota</taxon>
        <taxon>Metazoa</taxon>
        <taxon>Ecdysozoa</taxon>
        <taxon>Arthropoda</taxon>
        <taxon>Crustacea</taxon>
        <taxon>Multicrustacea</taxon>
        <taxon>Malacostraca</taxon>
        <taxon>Eumalacostraca</taxon>
        <taxon>Eucarida</taxon>
        <taxon>Decapoda</taxon>
        <taxon>Pleocyemata</taxon>
        <taxon>Brachyura</taxon>
        <taxon>Eubrachyura</taxon>
        <taxon>Portunoidea</taxon>
        <taxon>Portunidae</taxon>
        <taxon>Portuninae</taxon>
        <taxon>Portunus</taxon>
    </lineage>
</organism>
<proteinExistence type="predicted"/>
<reference evidence="2 3" key="1">
    <citation type="submission" date="2019-05" db="EMBL/GenBank/DDBJ databases">
        <title>Another draft genome of Portunus trituberculatus and its Hox gene families provides insights of decapod evolution.</title>
        <authorList>
            <person name="Jeong J.-H."/>
            <person name="Song I."/>
            <person name="Kim S."/>
            <person name="Choi T."/>
            <person name="Kim D."/>
            <person name="Ryu S."/>
            <person name="Kim W."/>
        </authorList>
    </citation>
    <scope>NUCLEOTIDE SEQUENCE [LARGE SCALE GENOMIC DNA]</scope>
    <source>
        <tissue evidence="2">Muscle</tissue>
    </source>
</reference>
<evidence type="ECO:0000313" key="3">
    <source>
        <dbReference type="Proteomes" id="UP000324222"/>
    </source>
</evidence>
<keyword evidence="1" id="KW-0472">Membrane</keyword>
<keyword evidence="1" id="KW-0812">Transmembrane</keyword>
<keyword evidence="3" id="KW-1185">Reference proteome</keyword>
<gene>
    <name evidence="2" type="ORF">E2C01_066941</name>
</gene>
<keyword evidence="1" id="KW-1133">Transmembrane helix</keyword>
<feature type="transmembrane region" description="Helical" evidence="1">
    <location>
        <begin position="12"/>
        <end position="32"/>
    </location>
</feature>
<dbReference type="Proteomes" id="UP000324222">
    <property type="component" value="Unassembled WGS sequence"/>
</dbReference>
<dbReference type="AlphaFoldDB" id="A0A5B7HJK2"/>
<comment type="caution">
    <text evidence="2">The sequence shown here is derived from an EMBL/GenBank/DDBJ whole genome shotgun (WGS) entry which is preliminary data.</text>
</comment>
<accession>A0A5B7HJK2</accession>
<evidence type="ECO:0000256" key="1">
    <source>
        <dbReference type="SAM" id="Phobius"/>
    </source>
</evidence>
<protein>
    <submittedName>
        <fullName evidence="2">Uncharacterized protein</fullName>
    </submittedName>
</protein>
<name>A0A5B7HJK2_PORTR</name>
<evidence type="ECO:0000313" key="2">
    <source>
        <dbReference type="EMBL" id="MPC72630.1"/>
    </source>
</evidence>